<dbReference type="InterPro" id="IPR013011">
    <property type="entry name" value="PTS_EIIB_2"/>
</dbReference>
<feature type="transmembrane region" description="Helical" evidence="12">
    <location>
        <begin position="132"/>
        <end position="160"/>
    </location>
</feature>
<evidence type="ECO:0000256" key="8">
    <source>
        <dbReference type="ARBA" id="ARBA00022777"/>
    </source>
</evidence>
<dbReference type="InterPro" id="IPR036095">
    <property type="entry name" value="PTS_EIIB-like_sf"/>
</dbReference>
<evidence type="ECO:0000256" key="3">
    <source>
        <dbReference type="ARBA" id="ARBA00022448"/>
    </source>
</evidence>
<proteinExistence type="predicted"/>
<dbReference type="Gene3D" id="3.40.50.2300">
    <property type="match status" value="1"/>
</dbReference>
<keyword evidence="8" id="KW-0418">Kinase</keyword>
<dbReference type="GO" id="GO:0022872">
    <property type="term" value="F:protein-N(PI)-phosphohistidine-mannitol phosphotransferase system transmembrane transporter activity"/>
    <property type="evidence" value="ECO:0007669"/>
    <property type="project" value="InterPro"/>
</dbReference>
<evidence type="ECO:0000313" key="16">
    <source>
        <dbReference type="Proteomes" id="UP001141183"/>
    </source>
</evidence>
<dbReference type="Pfam" id="PF02302">
    <property type="entry name" value="PTS_IIB"/>
    <property type="match status" value="1"/>
</dbReference>
<dbReference type="PROSITE" id="PS51099">
    <property type="entry name" value="PTS_EIIB_TYPE_2"/>
    <property type="match status" value="1"/>
</dbReference>
<dbReference type="InterPro" id="IPR016152">
    <property type="entry name" value="PTrfase/Anion_transptr"/>
</dbReference>
<evidence type="ECO:0000256" key="4">
    <source>
        <dbReference type="ARBA" id="ARBA00022553"/>
    </source>
</evidence>
<evidence type="ECO:0000256" key="12">
    <source>
        <dbReference type="SAM" id="Phobius"/>
    </source>
</evidence>
<dbReference type="Gene3D" id="3.40.930.10">
    <property type="entry name" value="Mannitol-specific EII, Chain A"/>
    <property type="match status" value="1"/>
</dbReference>
<evidence type="ECO:0000256" key="2">
    <source>
        <dbReference type="ARBA" id="ARBA00014783"/>
    </source>
</evidence>
<dbReference type="EMBL" id="JAMRYU010000004">
    <property type="protein sequence ID" value="MDC4239568.1"/>
    <property type="molecule type" value="Genomic_DNA"/>
</dbReference>
<evidence type="ECO:0000256" key="1">
    <source>
        <dbReference type="ARBA" id="ARBA00002434"/>
    </source>
</evidence>
<evidence type="ECO:0000256" key="11">
    <source>
        <dbReference type="ARBA" id="ARBA00030962"/>
    </source>
</evidence>
<feature type="transmembrane region" description="Helical" evidence="12">
    <location>
        <begin position="172"/>
        <end position="191"/>
    </location>
</feature>
<keyword evidence="6" id="KW-0808">Transferase</keyword>
<sequence>MIRSKFQRVVKFLGSMIMANIGVFISWGLITLLVIPEGFFHNEALESLADSMVKYLFPLIISIKGGNMVSGYRGGIIAAVATMGLIVGTDTVIVMIIGAMIVGPLSAYIIKTFDKVMENRIPAGFEMLVNNFSIGTIGMVLAIMGFIIISPLTFGLLSALKNIKEFIVSKGLIPAIFIVSIVVVIIFIRMLSIDKGSKEAIEGEKEDFEVNEAENNEIKKIVFACDAGMGSSAMGATKFRKRIKSLGLNIEVTNSSVDSIPQDADLVISHINLVERAKRNSPHTEHIFIEDFLSDNKIDKLFERLEDNMLKGLKQKLQIKNILNDTDEKNNLPILSESNIILGLESEGKEDAIKRAGELLVKGGYVNENYVDAMLERERVISTYIGMGVAIPHGIGEAKRNIKASGIVVLQYPEGIDFGEELAYLVIGIAGVGDEHLEILSNIAISLEDIELVDKLNKTRDKKEILEVFKK</sequence>
<feature type="domain" description="PTS EIIA type-2" evidence="13">
    <location>
        <begin position="333"/>
        <end position="471"/>
    </location>
</feature>
<comment type="function">
    <text evidence="1">The phosphoenolpyruvate-dependent sugar phosphotransferase system (sugar PTS), a major carbohydrate active transport system, catalyzes the phosphorylation of incoming sugar substrates concomitantly with their translocation across the cell membrane. The enzyme II CmtAB PTS system is involved in D-mannitol transport.</text>
</comment>
<dbReference type="GO" id="GO:0005886">
    <property type="term" value="C:plasma membrane"/>
    <property type="evidence" value="ECO:0007669"/>
    <property type="project" value="TreeGrafter"/>
</dbReference>
<dbReference type="InterPro" id="IPR029503">
    <property type="entry name" value="PTS_EIIB_mannitol"/>
</dbReference>
<evidence type="ECO:0000256" key="6">
    <source>
        <dbReference type="ARBA" id="ARBA00022679"/>
    </source>
</evidence>
<dbReference type="PROSITE" id="PS51094">
    <property type="entry name" value="PTS_EIIA_TYPE_2"/>
    <property type="match status" value="1"/>
</dbReference>
<evidence type="ECO:0000256" key="10">
    <source>
        <dbReference type="ARBA" id="ARBA00030956"/>
    </source>
</evidence>
<dbReference type="SUPFAM" id="SSF52794">
    <property type="entry name" value="PTS system IIB component-like"/>
    <property type="match status" value="1"/>
</dbReference>
<dbReference type="GO" id="GO:0009401">
    <property type="term" value="P:phosphoenolpyruvate-dependent sugar phosphotransferase system"/>
    <property type="evidence" value="ECO:0007669"/>
    <property type="project" value="UniProtKB-KW"/>
</dbReference>
<evidence type="ECO:0000259" key="13">
    <source>
        <dbReference type="PROSITE" id="PS51094"/>
    </source>
</evidence>
<dbReference type="AlphaFoldDB" id="A0A9X3XHY0"/>
<dbReference type="InterPro" id="IPR002178">
    <property type="entry name" value="PTS_EIIA_type-2_dom"/>
</dbReference>
<protein>
    <recommendedName>
        <fullName evidence="2">Mannitol-specific phosphotransferase enzyme IIA component</fullName>
    </recommendedName>
    <alternativeName>
        <fullName evidence="10">EIIA</fullName>
    </alternativeName>
    <alternativeName>
        <fullName evidence="11">EIII</fullName>
    </alternativeName>
    <alternativeName>
        <fullName evidence="9">PTS system mannitol-specific EIIA component</fullName>
    </alternativeName>
</protein>
<dbReference type="CDD" id="cd05567">
    <property type="entry name" value="PTS_IIB_mannitol"/>
    <property type="match status" value="1"/>
</dbReference>
<dbReference type="InterPro" id="IPR003501">
    <property type="entry name" value="PTS_EIIB_2/3"/>
</dbReference>
<dbReference type="PROSITE" id="PS00372">
    <property type="entry name" value="PTS_EIIA_TYPE_2_HIS"/>
    <property type="match status" value="1"/>
</dbReference>
<name>A0A9X3XHY0_9CLOT</name>
<keyword evidence="12" id="KW-0472">Membrane</keyword>
<keyword evidence="7" id="KW-0598">Phosphotransferase system</keyword>
<evidence type="ECO:0000259" key="14">
    <source>
        <dbReference type="PROSITE" id="PS51099"/>
    </source>
</evidence>
<keyword evidence="12" id="KW-0812">Transmembrane</keyword>
<accession>A0A9X3XHY0</accession>
<feature type="transmembrane region" description="Helical" evidence="12">
    <location>
        <begin position="55"/>
        <end position="72"/>
    </location>
</feature>
<reference evidence="15" key="1">
    <citation type="submission" date="2022-05" db="EMBL/GenBank/DDBJ databases">
        <title>Draft genome sequence of Clostridium tertium strain CP3 isolated from Peru.</title>
        <authorList>
            <person name="Hurtado R."/>
            <person name="Lima L."/>
            <person name="Sousa T."/>
            <person name="Jaiswal A.K."/>
            <person name="Tiwari S."/>
            <person name="Maturrano L."/>
            <person name="Brenig B."/>
            <person name="Azevedo V."/>
        </authorList>
    </citation>
    <scope>NUCLEOTIDE SEQUENCE</scope>
    <source>
        <strain evidence="15">CP3</strain>
    </source>
</reference>
<feature type="transmembrane region" description="Helical" evidence="12">
    <location>
        <begin position="84"/>
        <end position="110"/>
    </location>
</feature>
<dbReference type="PANTHER" id="PTHR30181">
    <property type="entry name" value="MANNITOL PERMEASE IIC COMPONENT"/>
    <property type="match status" value="1"/>
</dbReference>
<comment type="caution">
    <text evidence="15">The sequence shown here is derived from an EMBL/GenBank/DDBJ whole genome shotgun (WGS) entry which is preliminary data.</text>
</comment>
<dbReference type="PANTHER" id="PTHR30181:SF2">
    <property type="entry name" value="PTS SYSTEM MANNITOL-SPECIFIC EIICBA COMPONENT"/>
    <property type="match status" value="1"/>
</dbReference>
<evidence type="ECO:0000313" key="15">
    <source>
        <dbReference type="EMBL" id="MDC4239568.1"/>
    </source>
</evidence>
<keyword evidence="5 15" id="KW-0762">Sugar transport</keyword>
<dbReference type="SUPFAM" id="SSF55804">
    <property type="entry name" value="Phoshotransferase/anion transport protein"/>
    <property type="match status" value="1"/>
</dbReference>
<dbReference type="GO" id="GO:0016301">
    <property type="term" value="F:kinase activity"/>
    <property type="evidence" value="ECO:0007669"/>
    <property type="project" value="UniProtKB-KW"/>
</dbReference>
<dbReference type="RefSeq" id="WP_270852689.1">
    <property type="nucleotide sequence ID" value="NZ_JAMRYU010000004.1"/>
</dbReference>
<dbReference type="Pfam" id="PF00359">
    <property type="entry name" value="PTS_EIIA_2"/>
    <property type="match status" value="1"/>
</dbReference>
<dbReference type="Proteomes" id="UP001141183">
    <property type="component" value="Unassembled WGS sequence"/>
</dbReference>
<dbReference type="CDD" id="cd00211">
    <property type="entry name" value="PTS_IIA_fru"/>
    <property type="match status" value="1"/>
</dbReference>
<keyword evidence="12" id="KW-1133">Transmembrane helix</keyword>
<gene>
    <name evidence="15" type="ORF">NE398_05235</name>
</gene>
<organism evidence="15 16">
    <name type="scientific">Clostridium tertium</name>
    <dbReference type="NCBI Taxonomy" id="1559"/>
    <lineage>
        <taxon>Bacteria</taxon>
        <taxon>Bacillati</taxon>
        <taxon>Bacillota</taxon>
        <taxon>Clostridia</taxon>
        <taxon>Eubacteriales</taxon>
        <taxon>Clostridiaceae</taxon>
        <taxon>Clostridium</taxon>
    </lineage>
</organism>
<dbReference type="GO" id="GO:0090563">
    <property type="term" value="F:protein-phosphocysteine-sugar phosphotransferase activity"/>
    <property type="evidence" value="ECO:0007669"/>
    <property type="project" value="TreeGrafter"/>
</dbReference>
<feature type="domain" description="PTS EIIB type-2" evidence="14">
    <location>
        <begin position="219"/>
        <end position="310"/>
    </location>
</feature>
<keyword evidence="3" id="KW-0813">Transport</keyword>
<dbReference type="InterPro" id="IPR050893">
    <property type="entry name" value="Sugar_PTS"/>
</dbReference>
<evidence type="ECO:0000256" key="7">
    <source>
        <dbReference type="ARBA" id="ARBA00022683"/>
    </source>
</evidence>
<keyword evidence="4" id="KW-0597">Phosphoprotein</keyword>
<evidence type="ECO:0000256" key="9">
    <source>
        <dbReference type="ARBA" id="ARBA00029908"/>
    </source>
</evidence>
<keyword evidence="16" id="KW-1185">Reference proteome</keyword>
<evidence type="ECO:0000256" key="5">
    <source>
        <dbReference type="ARBA" id="ARBA00022597"/>
    </source>
</evidence>
<feature type="transmembrane region" description="Helical" evidence="12">
    <location>
        <begin position="12"/>
        <end position="35"/>
    </location>
</feature>